<organism evidence="2 3">
    <name type="scientific">Haematococcus lacustris</name>
    <name type="common">Green alga</name>
    <name type="synonym">Haematococcus pluvialis</name>
    <dbReference type="NCBI Taxonomy" id="44745"/>
    <lineage>
        <taxon>Eukaryota</taxon>
        <taxon>Viridiplantae</taxon>
        <taxon>Chlorophyta</taxon>
        <taxon>core chlorophytes</taxon>
        <taxon>Chlorophyceae</taxon>
        <taxon>CS clade</taxon>
        <taxon>Chlamydomonadales</taxon>
        <taxon>Haematococcaceae</taxon>
        <taxon>Haematococcus</taxon>
    </lineage>
</organism>
<feature type="signal peptide" evidence="1">
    <location>
        <begin position="1"/>
        <end position="19"/>
    </location>
</feature>
<comment type="caution">
    <text evidence="2">The sequence shown here is derived from an EMBL/GenBank/DDBJ whole genome shotgun (WGS) entry which is preliminary data.</text>
</comment>
<name>A0A699YTA1_HAELA</name>
<proteinExistence type="predicted"/>
<feature type="chain" id="PRO_5025389327" evidence="1">
    <location>
        <begin position="20"/>
        <end position="262"/>
    </location>
</feature>
<keyword evidence="3" id="KW-1185">Reference proteome</keyword>
<dbReference type="EMBL" id="BLLF01000612">
    <property type="protein sequence ID" value="GFH13437.1"/>
    <property type="molecule type" value="Genomic_DNA"/>
</dbReference>
<evidence type="ECO:0000256" key="1">
    <source>
        <dbReference type="SAM" id="SignalP"/>
    </source>
</evidence>
<gene>
    <name evidence="2" type="ORF">HaLaN_09323</name>
</gene>
<dbReference type="Proteomes" id="UP000485058">
    <property type="component" value="Unassembled WGS sequence"/>
</dbReference>
<sequence>MPSILALLLVPLVLRCAHGQPVNTSAALDHGVIGVNSSSLPSPESAVANVTSDTPLLGGNDTMDKLATTPNNTTQTDVLATITSSSQQDLLGYDNGKPCAYKSAVYGTARYYNGYVRQPPADTAASPAGTANSINTVRNTTSAVPANSSMAVVTSSWDAAPVCPQALTDFNHQLDASGACSRDASGDGMAQAPASMWGAKASFQRAGPCQYQLACHRFLRHLQRHLPQPTPPHRCPVQHLRHELSGYAVCTLPSLSHIGARF</sequence>
<evidence type="ECO:0000313" key="2">
    <source>
        <dbReference type="EMBL" id="GFH13437.1"/>
    </source>
</evidence>
<protein>
    <submittedName>
        <fullName evidence="2">Uncharacterized protein</fullName>
    </submittedName>
</protein>
<accession>A0A699YTA1</accession>
<reference evidence="2 3" key="1">
    <citation type="submission" date="2020-02" db="EMBL/GenBank/DDBJ databases">
        <title>Draft genome sequence of Haematococcus lacustris strain NIES-144.</title>
        <authorList>
            <person name="Morimoto D."/>
            <person name="Nakagawa S."/>
            <person name="Yoshida T."/>
            <person name="Sawayama S."/>
        </authorList>
    </citation>
    <scope>NUCLEOTIDE SEQUENCE [LARGE SCALE GENOMIC DNA]</scope>
    <source>
        <strain evidence="2 3">NIES-144</strain>
    </source>
</reference>
<evidence type="ECO:0000313" key="3">
    <source>
        <dbReference type="Proteomes" id="UP000485058"/>
    </source>
</evidence>
<keyword evidence="1" id="KW-0732">Signal</keyword>
<dbReference type="AlphaFoldDB" id="A0A699YTA1"/>